<dbReference type="SUPFAM" id="SSF54001">
    <property type="entry name" value="Cysteine proteinases"/>
    <property type="match status" value="1"/>
</dbReference>
<gene>
    <name evidence="5" type="ORF">MN116_002668</name>
</gene>
<organism evidence="5 6">
    <name type="scientific">Schistosoma mekongi</name>
    <name type="common">Parasitic worm</name>
    <dbReference type="NCBI Taxonomy" id="38744"/>
    <lineage>
        <taxon>Eukaryota</taxon>
        <taxon>Metazoa</taxon>
        <taxon>Spiralia</taxon>
        <taxon>Lophotrochozoa</taxon>
        <taxon>Platyhelminthes</taxon>
        <taxon>Trematoda</taxon>
        <taxon>Digenea</taxon>
        <taxon>Strigeidida</taxon>
        <taxon>Schistosomatoidea</taxon>
        <taxon>Schistosomatidae</taxon>
        <taxon>Schistosoma</taxon>
    </lineage>
</organism>
<proteinExistence type="inferred from homology"/>
<comment type="similarity">
    <text evidence="2">Belongs to the peptidase C19 family.</text>
</comment>
<dbReference type="PROSITE" id="PS50235">
    <property type="entry name" value="USP_3"/>
    <property type="match status" value="1"/>
</dbReference>
<dbReference type="AlphaFoldDB" id="A0AAE2D5X5"/>
<dbReference type="Proteomes" id="UP001292079">
    <property type="component" value="Unassembled WGS sequence"/>
</dbReference>
<dbReference type="PROSITE" id="PS00973">
    <property type="entry name" value="USP_2"/>
    <property type="match status" value="1"/>
</dbReference>
<keyword evidence="6" id="KW-1185">Reference proteome</keyword>
<keyword evidence="2" id="KW-0833">Ubl conjugation pathway</keyword>
<sequence>MQNELNSSLQSHVNTTFQLPYSLGNILLNRVAESLVMDDLSKRSDFKLSVQGSTVRNYGTSSKYMLSVNRLPKHTDSPPPYYKPNTNLGSKSSSSLWNSSTSSLAGSTNDRLNNVSTRLSKLELNENPESNKKLCNGYYTDSCSFENLQSEVQRDSSEIDKSINSRISTRWSNSSPFRATASPPVNSHLSYHRGGLVGLNNLGNTCFMNSILQCLSNTAPLTEYCLEDRYLKDINKSSSMNGMLFRSYADLMKEIWDPDMANSSTSPSRFKSQIQRFAPRFMGYSQQDSQEFLRYVLEGLHMEVNRVQKSPIPIKPDYEAEDRLSDNEKANLYWRRYLSMDNSEIVDLFVGQLMSTLECADCSFKSTTFDPFWDLSLPIPKKPNVSILDCLNLFTSKEELDGNERAICSRCKTRRRCTKSFSIQKFPQILVLHLKRFSGERFRSKMSVMVDYPLRNLDLIEFATSSCTQKSAQYKLYAVSNHSGSVYTGHYTASCLNPYTGDWHCFNDSHVYRISENSVISTEGYVLFYTLQQ</sequence>
<dbReference type="InterPro" id="IPR050185">
    <property type="entry name" value="Ub_carboxyl-term_hydrolase"/>
</dbReference>
<evidence type="ECO:0000256" key="3">
    <source>
        <dbReference type="SAM" id="MobiDB-lite"/>
    </source>
</evidence>
<evidence type="ECO:0000313" key="6">
    <source>
        <dbReference type="Proteomes" id="UP001292079"/>
    </source>
</evidence>
<dbReference type="EMBL" id="JALJAT010000002">
    <property type="protein sequence ID" value="KAK4472362.1"/>
    <property type="molecule type" value="Genomic_DNA"/>
</dbReference>
<evidence type="ECO:0000256" key="2">
    <source>
        <dbReference type="RuleBase" id="RU366025"/>
    </source>
</evidence>
<feature type="compositionally biased region" description="Low complexity" evidence="3">
    <location>
        <begin position="85"/>
        <end position="94"/>
    </location>
</feature>
<protein>
    <recommendedName>
        <fullName evidence="2">Ubiquitin carboxyl-terminal hydrolase</fullName>
        <ecNumber evidence="2">3.4.19.12</ecNumber>
    </recommendedName>
</protein>
<dbReference type="InterPro" id="IPR028889">
    <property type="entry name" value="USP"/>
</dbReference>
<reference evidence="5" key="1">
    <citation type="submission" date="2022-04" db="EMBL/GenBank/DDBJ databases">
        <authorList>
            <person name="Xu L."/>
            <person name="Lv Z."/>
        </authorList>
    </citation>
    <scope>NUCLEOTIDE SEQUENCE</scope>
    <source>
        <strain evidence="5">LV_2022a</strain>
    </source>
</reference>
<dbReference type="GO" id="GO:0016579">
    <property type="term" value="P:protein deubiquitination"/>
    <property type="evidence" value="ECO:0007669"/>
    <property type="project" value="InterPro"/>
</dbReference>
<dbReference type="FunFam" id="3.90.70.10:FF:000083">
    <property type="entry name" value="Uncharacterized protein, isoform B"/>
    <property type="match status" value="1"/>
</dbReference>
<dbReference type="InterPro" id="IPR001394">
    <property type="entry name" value="Peptidase_C19_UCH"/>
</dbReference>
<evidence type="ECO:0000313" key="5">
    <source>
        <dbReference type="EMBL" id="KAK4472362.1"/>
    </source>
</evidence>
<dbReference type="PANTHER" id="PTHR21646">
    <property type="entry name" value="UBIQUITIN CARBOXYL-TERMINAL HYDROLASE"/>
    <property type="match status" value="1"/>
</dbReference>
<accession>A0AAE2D5X5</accession>
<keyword evidence="2" id="KW-0645">Protease</keyword>
<dbReference type="Pfam" id="PF00443">
    <property type="entry name" value="UCH"/>
    <property type="match status" value="1"/>
</dbReference>
<dbReference type="Gene3D" id="3.90.70.10">
    <property type="entry name" value="Cysteine proteinases"/>
    <property type="match status" value="1"/>
</dbReference>
<dbReference type="PANTHER" id="PTHR21646:SF23">
    <property type="entry name" value="UBIQUITIN CARBOXYL-TERMINAL HYDROLASE USP2"/>
    <property type="match status" value="1"/>
</dbReference>
<evidence type="ECO:0000256" key="1">
    <source>
        <dbReference type="ARBA" id="ARBA00000707"/>
    </source>
</evidence>
<comment type="catalytic activity">
    <reaction evidence="1 2">
        <text>Thiol-dependent hydrolysis of ester, thioester, amide, peptide and isopeptide bonds formed by the C-terminal Gly of ubiquitin (a 76-residue protein attached to proteins as an intracellular targeting signal).</text>
        <dbReference type="EC" id="3.4.19.12"/>
    </reaction>
</comment>
<keyword evidence="2" id="KW-0378">Hydrolase</keyword>
<feature type="region of interest" description="Disordered" evidence="3">
    <location>
        <begin position="70"/>
        <end position="94"/>
    </location>
</feature>
<dbReference type="GO" id="GO:0006508">
    <property type="term" value="P:proteolysis"/>
    <property type="evidence" value="ECO:0007669"/>
    <property type="project" value="UniProtKB-KW"/>
</dbReference>
<feature type="domain" description="USP" evidence="4">
    <location>
        <begin position="197"/>
        <end position="532"/>
    </location>
</feature>
<keyword evidence="2" id="KW-0788">Thiol protease</keyword>
<comment type="caution">
    <text evidence="5">The sequence shown here is derived from an EMBL/GenBank/DDBJ whole genome shotgun (WGS) entry which is preliminary data.</text>
</comment>
<name>A0AAE2D5X5_SCHME</name>
<reference evidence="5" key="2">
    <citation type="journal article" date="2023" name="Infect Dis Poverty">
        <title>Chromosome-scale genome of the human blood fluke Schistosoma mekongi and its implications for public health.</title>
        <authorList>
            <person name="Zhou M."/>
            <person name="Xu L."/>
            <person name="Xu D."/>
            <person name="Chen W."/>
            <person name="Khan J."/>
            <person name="Hu Y."/>
            <person name="Huang H."/>
            <person name="Wei H."/>
            <person name="Zhang Y."/>
            <person name="Chusongsang P."/>
            <person name="Tanasarnprasert K."/>
            <person name="Hu X."/>
            <person name="Limpanont Y."/>
            <person name="Lv Z."/>
        </authorList>
    </citation>
    <scope>NUCLEOTIDE SEQUENCE</scope>
    <source>
        <strain evidence="5">LV_2022a</strain>
    </source>
</reference>
<dbReference type="CDD" id="cd02674">
    <property type="entry name" value="Peptidase_C19R"/>
    <property type="match status" value="1"/>
</dbReference>
<evidence type="ECO:0000259" key="4">
    <source>
        <dbReference type="PROSITE" id="PS50235"/>
    </source>
</evidence>
<dbReference type="InterPro" id="IPR018200">
    <property type="entry name" value="USP_CS"/>
</dbReference>
<dbReference type="GO" id="GO:0004843">
    <property type="term" value="F:cysteine-type deubiquitinase activity"/>
    <property type="evidence" value="ECO:0007669"/>
    <property type="project" value="UniProtKB-UniRule"/>
</dbReference>
<dbReference type="EC" id="3.4.19.12" evidence="2"/>
<dbReference type="PROSITE" id="PS00972">
    <property type="entry name" value="USP_1"/>
    <property type="match status" value="1"/>
</dbReference>
<dbReference type="InterPro" id="IPR038765">
    <property type="entry name" value="Papain-like_cys_pep_sf"/>
</dbReference>